<reference evidence="2 3" key="1">
    <citation type="submission" date="2023-03" db="EMBL/GenBank/DDBJ databases">
        <title>Draft assemblies of triclosan tolerant bacteria isolated from returned activated sludge.</title>
        <authorList>
            <person name="Van Hamelsveld S."/>
        </authorList>
    </citation>
    <scope>NUCLEOTIDE SEQUENCE [LARGE SCALE GENOMIC DNA]</scope>
    <source>
        <strain evidence="2 3">GW210010_S58</strain>
    </source>
</reference>
<evidence type="ECO:0008006" key="4">
    <source>
        <dbReference type="Google" id="ProtNLM"/>
    </source>
</evidence>
<dbReference type="Proteomes" id="UP001216674">
    <property type="component" value="Unassembled WGS sequence"/>
</dbReference>
<name>A0ABT6B0Z0_9BURK</name>
<comment type="caution">
    <text evidence="2">The sequence shown here is derived from an EMBL/GenBank/DDBJ whole genome shotgun (WGS) entry which is preliminary data.</text>
</comment>
<dbReference type="EMBL" id="JARJLM010000527">
    <property type="protein sequence ID" value="MDF3837626.1"/>
    <property type="molecule type" value="Genomic_DNA"/>
</dbReference>
<protein>
    <recommendedName>
        <fullName evidence="4">General secretion pathway protein C</fullName>
    </recommendedName>
</protein>
<gene>
    <name evidence="2" type="ORF">P3W85_32490</name>
</gene>
<evidence type="ECO:0000313" key="2">
    <source>
        <dbReference type="EMBL" id="MDF3837626.1"/>
    </source>
</evidence>
<proteinExistence type="predicted"/>
<keyword evidence="1" id="KW-0812">Transmembrane</keyword>
<keyword evidence="3" id="KW-1185">Reference proteome</keyword>
<evidence type="ECO:0000313" key="3">
    <source>
        <dbReference type="Proteomes" id="UP001216674"/>
    </source>
</evidence>
<feature type="transmembrane region" description="Helical" evidence="1">
    <location>
        <begin position="28"/>
        <end position="46"/>
    </location>
</feature>
<dbReference type="RefSeq" id="WP_276267780.1">
    <property type="nucleotide sequence ID" value="NZ_JARJLM010000527.1"/>
</dbReference>
<organism evidence="2 3">
    <name type="scientific">Cupriavidus basilensis</name>
    <dbReference type="NCBI Taxonomy" id="68895"/>
    <lineage>
        <taxon>Bacteria</taxon>
        <taxon>Pseudomonadati</taxon>
        <taxon>Pseudomonadota</taxon>
        <taxon>Betaproteobacteria</taxon>
        <taxon>Burkholderiales</taxon>
        <taxon>Burkholderiaceae</taxon>
        <taxon>Cupriavidus</taxon>
    </lineage>
</organism>
<keyword evidence="1" id="KW-1133">Transmembrane helix</keyword>
<keyword evidence="1" id="KW-0472">Membrane</keyword>
<accession>A0ABT6B0Z0</accession>
<sequence length="190" mass="19234">MIQPNIPRLPGAARLARLAHSAVWRGRLLTAVCALACLVVAGYWAMRLHAARQAGAPPARPVAALLVSGEGARLFGARPAEDSDLPVIVSGVIRAGSDSGMAGGAAVLAVDGKPPRLVVVGREAAPGLVLVAVGERLAVLSRNGVRREVRMVAPARVPVLAFTAGGRERDGGVPAVASNVARAGSSAAVK</sequence>
<evidence type="ECO:0000256" key="1">
    <source>
        <dbReference type="SAM" id="Phobius"/>
    </source>
</evidence>